<accession>A0A7Y0HE40</accession>
<keyword evidence="7" id="KW-1185">Reference proteome</keyword>
<evidence type="ECO:0000256" key="2">
    <source>
        <dbReference type="ARBA" id="ARBA00022729"/>
    </source>
</evidence>
<evidence type="ECO:0000313" key="7">
    <source>
        <dbReference type="Proteomes" id="UP000539372"/>
    </source>
</evidence>
<dbReference type="PANTHER" id="PTHR30483">
    <property type="entry name" value="LEUCINE-SPECIFIC-BINDING PROTEIN"/>
    <property type="match status" value="1"/>
</dbReference>
<name>A0A7Y0HE40_9PROT</name>
<feature type="domain" description="Leucine-binding protein" evidence="5">
    <location>
        <begin position="24"/>
        <end position="365"/>
    </location>
</feature>
<evidence type="ECO:0000256" key="3">
    <source>
        <dbReference type="ARBA" id="ARBA00022970"/>
    </source>
</evidence>
<evidence type="ECO:0000256" key="1">
    <source>
        <dbReference type="ARBA" id="ARBA00010062"/>
    </source>
</evidence>
<dbReference type="GO" id="GO:0006865">
    <property type="term" value="P:amino acid transport"/>
    <property type="evidence" value="ECO:0007669"/>
    <property type="project" value="UniProtKB-KW"/>
</dbReference>
<dbReference type="Gene3D" id="3.40.50.2300">
    <property type="match status" value="2"/>
</dbReference>
<dbReference type="CDD" id="cd06359">
    <property type="entry name" value="PBP1_Nba-like"/>
    <property type="match status" value="1"/>
</dbReference>
<feature type="chain" id="PRO_5030967803" evidence="4">
    <location>
        <begin position="22"/>
        <end position="394"/>
    </location>
</feature>
<evidence type="ECO:0000313" key="6">
    <source>
        <dbReference type="EMBL" id="NMM44466.1"/>
    </source>
</evidence>
<dbReference type="Pfam" id="PF13458">
    <property type="entry name" value="Peripla_BP_6"/>
    <property type="match status" value="1"/>
</dbReference>
<evidence type="ECO:0000256" key="4">
    <source>
        <dbReference type="SAM" id="SignalP"/>
    </source>
</evidence>
<gene>
    <name evidence="6" type="ORF">HH303_08240</name>
</gene>
<dbReference type="InterPro" id="IPR028082">
    <property type="entry name" value="Peripla_BP_I"/>
</dbReference>
<feature type="signal peptide" evidence="4">
    <location>
        <begin position="1"/>
        <end position="21"/>
    </location>
</feature>
<reference evidence="6 7" key="1">
    <citation type="submission" date="2020-04" db="EMBL/GenBank/DDBJ databases">
        <title>Rhodospirillaceae bacterium KN72 isolated from deep sea.</title>
        <authorList>
            <person name="Zhang D.-C."/>
        </authorList>
    </citation>
    <scope>NUCLEOTIDE SEQUENCE [LARGE SCALE GENOMIC DNA]</scope>
    <source>
        <strain evidence="6 7">KN72</strain>
    </source>
</reference>
<dbReference type="RefSeq" id="WP_169624749.1">
    <property type="nucleotide sequence ID" value="NZ_JABBNT010000002.1"/>
</dbReference>
<dbReference type="EMBL" id="JABBNT010000002">
    <property type="protein sequence ID" value="NMM44466.1"/>
    <property type="molecule type" value="Genomic_DNA"/>
</dbReference>
<dbReference type="Proteomes" id="UP000539372">
    <property type="component" value="Unassembled WGS sequence"/>
</dbReference>
<proteinExistence type="inferred from homology"/>
<dbReference type="SUPFAM" id="SSF53822">
    <property type="entry name" value="Periplasmic binding protein-like I"/>
    <property type="match status" value="1"/>
</dbReference>
<comment type="similarity">
    <text evidence="1">Belongs to the leucine-binding protein family.</text>
</comment>
<evidence type="ECO:0000259" key="5">
    <source>
        <dbReference type="Pfam" id="PF13458"/>
    </source>
</evidence>
<comment type="caution">
    <text evidence="6">The sequence shown here is derived from an EMBL/GenBank/DDBJ whole genome shotgun (WGS) entry which is preliminary data.</text>
</comment>
<protein>
    <submittedName>
        <fullName evidence="6">ABC transporter substrate-binding protein</fullName>
    </submittedName>
</protein>
<dbReference type="PANTHER" id="PTHR30483:SF6">
    <property type="entry name" value="PERIPLASMIC BINDING PROTEIN OF ABC TRANSPORTER FOR NATURAL AMINO ACIDS"/>
    <property type="match status" value="1"/>
</dbReference>
<dbReference type="InterPro" id="IPR028081">
    <property type="entry name" value="Leu-bd"/>
</dbReference>
<keyword evidence="3" id="KW-0029">Amino-acid transport</keyword>
<keyword evidence="2 4" id="KW-0732">Signal</keyword>
<keyword evidence="3" id="KW-0813">Transport</keyword>
<dbReference type="InterPro" id="IPR051010">
    <property type="entry name" value="BCAA_transport"/>
</dbReference>
<sequence length="394" mass="42486">MKKLVLAAALGSAVLAAPAVAADPVKIGFITSLTTPAAVIGNDMKNSVELAIEHINAEMGGRQVEVIFEDDAFKPEVGKQAADKLVKQDKVDFVTGFIWSHVLLASSKTVLDSDTFLISTNAGPSQLAGKGCHKNFFSTSWQNDQTPEALGEVLNQNGVKSVYIMAPNYAAGKDMVAGVERTFKGEIKGKDLTKWGADAQLDFSAELAKAKASGAEAIWVFYPGKAGGAFIQQYTQAGLQESLPLYSVFTVDAISLPKLQEANLTGVLGSRATQHWSPDMDNPANKKFVGDYLAKYGVYPSYYGQQSYDAIMLIKSAVDAVGGDLSDKDAVRAALEKADFDSVRGAFKFGKNHFPIENFYVREAVVDSEGRWTTKIVGTVYENAVDNYVDQCKM</sequence>
<organism evidence="6 7">
    <name type="scientific">Pacificispira spongiicola</name>
    <dbReference type="NCBI Taxonomy" id="2729598"/>
    <lineage>
        <taxon>Bacteria</taxon>
        <taxon>Pseudomonadati</taxon>
        <taxon>Pseudomonadota</taxon>
        <taxon>Alphaproteobacteria</taxon>
        <taxon>Rhodospirillales</taxon>
        <taxon>Rhodospirillaceae</taxon>
        <taxon>Pacificispira</taxon>
    </lineage>
</organism>
<dbReference type="AlphaFoldDB" id="A0A7Y0HE40"/>